<dbReference type="PANTHER" id="PTHR40660">
    <property type="entry name" value="5'-PHOSPHATE OXIDASE PUTATIVE DOMAIN-CONTAINING PROTEIN-RELATED"/>
    <property type="match status" value="1"/>
</dbReference>
<dbReference type="GeneID" id="56061504"/>
<gene>
    <name evidence="2" type="ORF">C5F49_05975</name>
</gene>
<proteinExistence type="predicted"/>
<name>A0A7D5M1W5_9ARCH</name>
<reference evidence="2 3" key="1">
    <citation type="submission" date="2018-02" db="EMBL/GenBank/DDBJ databases">
        <title>Complete genome of Nitrosopumilus oxyclinae HCE1.</title>
        <authorList>
            <person name="Qin W."/>
            <person name="Zheng Y."/>
            <person name="Stahl D.A."/>
        </authorList>
    </citation>
    <scope>NUCLEOTIDE SEQUENCE [LARGE SCALE GENOMIC DNA]</scope>
    <source>
        <strain evidence="2 3">HCE1</strain>
    </source>
</reference>
<dbReference type="PANTHER" id="PTHR40660:SF1">
    <property type="entry name" value="5'-PHOSPHATE OXIDASE PUTATIVE DOMAIN-CONTAINING PROTEIN-RELATED"/>
    <property type="match status" value="1"/>
</dbReference>
<dbReference type="InterPro" id="IPR012349">
    <property type="entry name" value="Split_barrel_FMN-bd"/>
</dbReference>
<dbReference type="KEGG" id="nox:C5F49_05975"/>
<dbReference type="Gene3D" id="2.30.110.10">
    <property type="entry name" value="Electron Transport, Fmn-binding Protein, Chain A"/>
    <property type="match status" value="1"/>
</dbReference>
<protein>
    <submittedName>
        <fullName evidence="2">Flavin-nucleotide-binding protein</fullName>
    </submittedName>
</protein>
<keyword evidence="3" id="KW-1185">Reference proteome</keyword>
<dbReference type="InterPro" id="IPR011576">
    <property type="entry name" value="Pyridox_Oxase_N"/>
</dbReference>
<sequence>MITTEIKDFLNLQKLGYVATVSSDGKPNISPKGTIIGWSSETLAFADIRSPDTMKNLIDNPSVEINVIDPLLRKGYLFQGTARLIKNGDLYQEILNHYRQNGIKSIINSIVLVDVSCVSEVLSPLYDLGISEEEIKSKWQSHFSSL</sequence>
<evidence type="ECO:0000313" key="3">
    <source>
        <dbReference type="Proteomes" id="UP000509441"/>
    </source>
</evidence>
<organism evidence="2 3">
    <name type="scientific">Nitrosopumilus oxyclinae</name>
    <dbReference type="NCBI Taxonomy" id="1959104"/>
    <lineage>
        <taxon>Archaea</taxon>
        <taxon>Nitrososphaerota</taxon>
        <taxon>Nitrososphaeria</taxon>
        <taxon>Nitrosopumilales</taxon>
        <taxon>Nitrosopumilaceae</taxon>
        <taxon>Nitrosopumilus</taxon>
    </lineage>
</organism>
<dbReference type="Pfam" id="PF01243">
    <property type="entry name" value="PNPOx_N"/>
    <property type="match status" value="1"/>
</dbReference>
<dbReference type="RefSeq" id="WP_179362135.1">
    <property type="nucleotide sequence ID" value="NZ_CP026994.1"/>
</dbReference>
<dbReference type="Proteomes" id="UP000509441">
    <property type="component" value="Chromosome"/>
</dbReference>
<dbReference type="EMBL" id="CP026994">
    <property type="protein sequence ID" value="QLH04913.1"/>
    <property type="molecule type" value="Genomic_DNA"/>
</dbReference>
<evidence type="ECO:0000313" key="2">
    <source>
        <dbReference type="EMBL" id="QLH04913.1"/>
    </source>
</evidence>
<dbReference type="AlphaFoldDB" id="A0A7D5M1W5"/>
<feature type="domain" description="Pyridoxamine 5'-phosphate oxidase N-terminal" evidence="1">
    <location>
        <begin position="2"/>
        <end position="97"/>
    </location>
</feature>
<evidence type="ECO:0000259" key="1">
    <source>
        <dbReference type="Pfam" id="PF01243"/>
    </source>
</evidence>
<accession>A0A7D5M1W5</accession>
<dbReference type="OrthoDB" id="11359at2157"/>
<dbReference type="SUPFAM" id="SSF50475">
    <property type="entry name" value="FMN-binding split barrel"/>
    <property type="match status" value="1"/>
</dbReference>